<keyword evidence="1" id="KW-0175">Coiled coil</keyword>
<accession>A0A1X4NL46</accession>
<dbReference type="RefSeq" id="WP_085636609.1">
    <property type="nucleotide sequence ID" value="NZ_JFKC01000007.1"/>
</dbReference>
<dbReference type="STRING" id="1123756.MGEO_09775"/>
<name>A0A1X4NL46_9RHOB</name>
<evidence type="ECO:0000313" key="5">
    <source>
        <dbReference type="Proteomes" id="UP000193926"/>
    </source>
</evidence>
<dbReference type="Gene3D" id="1.20.120.330">
    <property type="entry name" value="Nucleotidyltransferases domain 2"/>
    <property type="match status" value="1"/>
</dbReference>
<keyword evidence="3" id="KW-0472">Membrane</keyword>
<organism evidence="4 5">
    <name type="scientific">Marivita geojedonensis</name>
    <dbReference type="NCBI Taxonomy" id="1123756"/>
    <lineage>
        <taxon>Bacteria</taxon>
        <taxon>Pseudomonadati</taxon>
        <taxon>Pseudomonadota</taxon>
        <taxon>Alphaproteobacteria</taxon>
        <taxon>Rhodobacterales</taxon>
        <taxon>Roseobacteraceae</taxon>
        <taxon>Marivita</taxon>
    </lineage>
</organism>
<comment type="caution">
    <text evidence="4">The sequence shown here is derived from an EMBL/GenBank/DDBJ whole genome shotgun (WGS) entry which is preliminary data.</text>
</comment>
<feature type="transmembrane region" description="Helical" evidence="3">
    <location>
        <begin position="6"/>
        <end position="24"/>
    </location>
</feature>
<sequence>MEFVADILLVAGALGAGLYCFVLSRRLTRFTDLENGVGAAVAVLSSQVTDLQAALETAQKTASHSSDSLEDLTERAEGAAKRLELMVAALHDLPPDTERPPSQPTGPVFARHAGDAR</sequence>
<feature type="coiled-coil region" evidence="1">
    <location>
        <begin position="41"/>
        <end position="89"/>
    </location>
</feature>
<proteinExistence type="predicted"/>
<gene>
    <name evidence="4" type="ORF">MGEO_09775</name>
</gene>
<evidence type="ECO:0000313" key="4">
    <source>
        <dbReference type="EMBL" id="OSQ51008.1"/>
    </source>
</evidence>
<reference evidence="4 5" key="1">
    <citation type="submission" date="2014-03" db="EMBL/GenBank/DDBJ databases">
        <title>The draft genome sequence of Marivita geojedonensis KCTC 23882.</title>
        <authorList>
            <person name="Lai Q."/>
            <person name="Shao Z."/>
        </authorList>
    </citation>
    <scope>NUCLEOTIDE SEQUENCE [LARGE SCALE GENOMIC DNA]</scope>
    <source>
        <strain evidence="4 5">DPG-138</strain>
    </source>
</reference>
<evidence type="ECO:0000256" key="3">
    <source>
        <dbReference type="SAM" id="Phobius"/>
    </source>
</evidence>
<keyword evidence="5" id="KW-1185">Reference proteome</keyword>
<evidence type="ECO:0000256" key="1">
    <source>
        <dbReference type="SAM" id="Coils"/>
    </source>
</evidence>
<evidence type="ECO:0000256" key="2">
    <source>
        <dbReference type="SAM" id="MobiDB-lite"/>
    </source>
</evidence>
<keyword evidence="3" id="KW-0812">Transmembrane</keyword>
<dbReference type="Proteomes" id="UP000193926">
    <property type="component" value="Unassembled WGS sequence"/>
</dbReference>
<dbReference type="EMBL" id="JFKC01000007">
    <property type="protein sequence ID" value="OSQ51008.1"/>
    <property type="molecule type" value="Genomic_DNA"/>
</dbReference>
<dbReference type="AlphaFoldDB" id="A0A1X4NL46"/>
<keyword evidence="3" id="KW-1133">Transmembrane helix</keyword>
<protein>
    <submittedName>
        <fullName evidence="4">Uncharacterized protein</fullName>
    </submittedName>
</protein>
<feature type="region of interest" description="Disordered" evidence="2">
    <location>
        <begin position="93"/>
        <end position="117"/>
    </location>
</feature>
<dbReference type="OrthoDB" id="7630018at2"/>